<feature type="compositionally biased region" description="Basic and acidic residues" evidence="1">
    <location>
        <begin position="12"/>
        <end position="34"/>
    </location>
</feature>
<accession>Q2QQG0</accession>
<sequence length="34" mass="3759">MAPEIAPSASSDSERRSRSCSDTSKELFLTKRNT</sequence>
<reference evidence="2" key="2">
    <citation type="submission" date="2005-04" db="EMBL/GenBank/DDBJ databases">
        <authorList>
            <person name="Buell C.R."/>
            <person name="Wing R.A."/>
            <person name="McCombie W.A."/>
            <person name="Ouyang S."/>
        </authorList>
    </citation>
    <scope>NUCLEOTIDE SEQUENCE</scope>
</reference>
<protein>
    <submittedName>
        <fullName evidence="2">Uncharacterized protein</fullName>
    </submittedName>
</protein>
<feature type="region of interest" description="Disordered" evidence="1">
    <location>
        <begin position="1"/>
        <end position="34"/>
    </location>
</feature>
<dbReference type="EMBL" id="DP000011">
    <property type="protein sequence ID" value="ABA98572.1"/>
    <property type="molecule type" value="Genomic_DNA"/>
</dbReference>
<proteinExistence type="predicted"/>
<evidence type="ECO:0000256" key="1">
    <source>
        <dbReference type="SAM" id="MobiDB-lite"/>
    </source>
</evidence>
<organism evidence="2">
    <name type="scientific">Oryza sativa subsp. japonica</name>
    <name type="common">Rice</name>
    <dbReference type="NCBI Taxonomy" id="39947"/>
    <lineage>
        <taxon>Eukaryota</taxon>
        <taxon>Viridiplantae</taxon>
        <taxon>Streptophyta</taxon>
        <taxon>Embryophyta</taxon>
        <taxon>Tracheophyta</taxon>
        <taxon>Spermatophyta</taxon>
        <taxon>Magnoliopsida</taxon>
        <taxon>Liliopsida</taxon>
        <taxon>Poales</taxon>
        <taxon>Poaceae</taxon>
        <taxon>BOP clade</taxon>
        <taxon>Oryzoideae</taxon>
        <taxon>Oryzeae</taxon>
        <taxon>Oryzinae</taxon>
        <taxon>Oryza</taxon>
        <taxon>Oryza sativa</taxon>
    </lineage>
</organism>
<name>Q2QQG0_ORYSJ</name>
<dbReference type="AlphaFoldDB" id="Q2QQG0"/>
<evidence type="ECO:0000313" key="2">
    <source>
        <dbReference type="EMBL" id="ABA98572.1"/>
    </source>
</evidence>
<gene>
    <name evidence="2" type="ordered locus">LOC_Os12g31169</name>
</gene>
<reference evidence="2" key="3">
    <citation type="submission" date="2006-01" db="EMBL/GenBank/DDBJ databases">
        <authorList>
            <person name="Buell R."/>
        </authorList>
    </citation>
    <scope>NUCLEOTIDE SEQUENCE</scope>
</reference>
<reference evidence="2" key="1">
    <citation type="journal article" date="2005" name="BMC Biol.">
        <title>The sequence of rice chromosomes 11 and 12, rich in disease resistance genes and recent gene duplications.</title>
        <authorList>
            <consortium name="The rice chromosomes 11 and 12 sequencing consortia"/>
        </authorList>
    </citation>
    <scope>NUCLEOTIDE SEQUENCE [LARGE SCALE GENOMIC DNA]</scope>
</reference>